<name>A0A0L6UDD4_9BASI</name>
<evidence type="ECO:0000313" key="2">
    <source>
        <dbReference type="Proteomes" id="UP000037035"/>
    </source>
</evidence>
<proteinExistence type="predicted"/>
<evidence type="ECO:0000313" key="1">
    <source>
        <dbReference type="EMBL" id="KNZ45820.1"/>
    </source>
</evidence>
<dbReference type="Proteomes" id="UP000037035">
    <property type="component" value="Unassembled WGS sequence"/>
</dbReference>
<dbReference type="AlphaFoldDB" id="A0A0L6UDD4"/>
<dbReference type="VEuPathDB" id="FungiDB:VP01_777g1"/>
<dbReference type="EMBL" id="LAVV01013249">
    <property type="protein sequence ID" value="KNZ45820.1"/>
    <property type="molecule type" value="Genomic_DNA"/>
</dbReference>
<accession>A0A0L6UDD4</accession>
<reference evidence="1 2" key="1">
    <citation type="submission" date="2015-08" db="EMBL/GenBank/DDBJ databases">
        <title>Next Generation Sequencing and Analysis of the Genome of Puccinia sorghi L Schw, the Causal Agent of Maize Common Rust.</title>
        <authorList>
            <person name="Rochi L."/>
            <person name="Burguener G."/>
            <person name="Darino M."/>
            <person name="Turjanski A."/>
            <person name="Kreff E."/>
            <person name="Dieguez M.J."/>
            <person name="Sacco F."/>
        </authorList>
    </citation>
    <scope>NUCLEOTIDE SEQUENCE [LARGE SCALE GENOMIC DNA]</scope>
    <source>
        <strain evidence="1 2">RO10H11247</strain>
    </source>
</reference>
<protein>
    <submittedName>
        <fullName evidence="1">Uncharacterized protein</fullName>
    </submittedName>
</protein>
<comment type="caution">
    <text evidence="1">The sequence shown here is derived from an EMBL/GenBank/DDBJ whole genome shotgun (WGS) entry which is preliminary data.</text>
</comment>
<keyword evidence="2" id="KW-1185">Reference proteome</keyword>
<sequence>MCLLLATPPPTTQLVEQLPECHCCWNRLGERLTLENILLVPTLTQSLISILQLFKQEILTTRATNKGAILIDKKFSLLGSLKNNFLALHSSHIDVISICYQSSPEKPNWNAQLGHPNHHF</sequence>
<gene>
    <name evidence="1" type="ORF">VP01_777g1</name>
</gene>
<organism evidence="1 2">
    <name type="scientific">Puccinia sorghi</name>
    <dbReference type="NCBI Taxonomy" id="27349"/>
    <lineage>
        <taxon>Eukaryota</taxon>
        <taxon>Fungi</taxon>
        <taxon>Dikarya</taxon>
        <taxon>Basidiomycota</taxon>
        <taxon>Pucciniomycotina</taxon>
        <taxon>Pucciniomycetes</taxon>
        <taxon>Pucciniales</taxon>
        <taxon>Pucciniaceae</taxon>
        <taxon>Puccinia</taxon>
    </lineage>
</organism>
<dbReference type="OrthoDB" id="8029976at2759"/>